<evidence type="ECO:0000313" key="3">
    <source>
        <dbReference type="Proteomes" id="UP000191897"/>
    </source>
</evidence>
<accession>A0A1S7Q2J2</accession>
<reference evidence="2 3" key="1">
    <citation type="submission" date="2016-01" db="EMBL/GenBank/DDBJ databases">
        <authorList>
            <person name="Oliw E.H."/>
        </authorList>
    </citation>
    <scope>NUCLEOTIDE SEQUENCE [LARGE SCALE GENOMIC DNA]</scope>
    <source>
        <strain evidence="2 3">Kerr 14</strain>
    </source>
</reference>
<dbReference type="AlphaFoldDB" id="A0A1S7Q2J2"/>
<dbReference type="EMBL" id="FBWC01000014">
    <property type="protein sequence ID" value="CUX30025.1"/>
    <property type="molecule type" value="Genomic_DNA"/>
</dbReference>
<dbReference type="InterPro" id="IPR007712">
    <property type="entry name" value="RelE/ParE_toxin"/>
</dbReference>
<dbReference type="InterPro" id="IPR035093">
    <property type="entry name" value="RelE/ParE_toxin_dom_sf"/>
</dbReference>
<dbReference type="Pfam" id="PF05016">
    <property type="entry name" value="ParE_toxin"/>
    <property type="match status" value="1"/>
</dbReference>
<dbReference type="Proteomes" id="UP000191897">
    <property type="component" value="Unassembled WGS sequence"/>
</dbReference>
<name>A0A1S7Q2J2_AGRTU</name>
<evidence type="ECO:0000256" key="1">
    <source>
        <dbReference type="ARBA" id="ARBA00022649"/>
    </source>
</evidence>
<organism evidence="2 3">
    <name type="scientific">Agrobacterium tumefaciens str. Kerr 14</name>
    <dbReference type="NCBI Taxonomy" id="1183424"/>
    <lineage>
        <taxon>Bacteria</taxon>
        <taxon>Pseudomonadati</taxon>
        <taxon>Pseudomonadota</taxon>
        <taxon>Alphaproteobacteria</taxon>
        <taxon>Hyphomicrobiales</taxon>
        <taxon>Rhizobiaceae</taxon>
        <taxon>Rhizobium/Agrobacterium group</taxon>
        <taxon>Agrobacterium</taxon>
        <taxon>Agrobacterium tumefaciens complex</taxon>
    </lineage>
</organism>
<evidence type="ECO:0000313" key="2">
    <source>
        <dbReference type="EMBL" id="CUX30025.1"/>
    </source>
</evidence>
<proteinExistence type="predicted"/>
<dbReference type="Gene3D" id="3.30.2310.20">
    <property type="entry name" value="RelE-like"/>
    <property type="match status" value="1"/>
</dbReference>
<protein>
    <submittedName>
        <fullName evidence="2">Toxin ParE4</fullName>
    </submittedName>
</protein>
<sequence length="98" mass="11440">MIVGFRLSLLAEEDVIRIAEEGIAIFGLAQAQKYHRELYEIFELISLNPRMARERHELLPPLRIHRFRAHLVVYGVGADDDVLIVRVRHAHEDWVNES</sequence>
<gene>
    <name evidence="2" type="primary">parE</name>
    <name evidence="2" type="ORF">AGR4C_Cc50337</name>
</gene>
<keyword evidence="1" id="KW-1277">Toxin-antitoxin system</keyword>